<dbReference type="PANTHER" id="PTHR11575">
    <property type="entry name" value="5'-NUCLEOTIDASE-RELATED"/>
    <property type="match status" value="1"/>
</dbReference>
<dbReference type="eggNOG" id="COG0737">
    <property type="taxonomic scope" value="Bacteria"/>
</dbReference>
<dbReference type="PATRIC" id="fig|883158.3.peg.1292"/>
<organism evidence="3 4">
    <name type="scientific">Prevotella micans F0438</name>
    <dbReference type="NCBI Taxonomy" id="883158"/>
    <lineage>
        <taxon>Bacteria</taxon>
        <taxon>Pseudomonadati</taxon>
        <taxon>Bacteroidota</taxon>
        <taxon>Bacteroidia</taxon>
        <taxon>Bacteroidales</taxon>
        <taxon>Prevotellaceae</taxon>
        <taxon>Prevotella</taxon>
    </lineage>
</organism>
<dbReference type="InterPro" id="IPR008334">
    <property type="entry name" value="5'-Nucleotdase_C"/>
</dbReference>
<keyword evidence="4" id="KW-1185">Reference proteome</keyword>
<dbReference type="HOGENOM" id="CLU_094493_0_0_10"/>
<dbReference type="GO" id="GO:0016787">
    <property type="term" value="F:hydrolase activity"/>
    <property type="evidence" value="ECO:0007669"/>
    <property type="project" value="InterPro"/>
</dbReference>
<dbReference type="Proteomes" id="UP000016023">
    <property type="component" value="Unassembled WGS sequence"/>
</dbReference>
<feature type="chain" id="PRO_5003552889" description="5'-Nucleotidase C-terminal domain-containing protein" evidence="1">
    <location>
        <begin position="20"/>
        <end position="253"/>
    </location>
</feature>
<dbReference type="GO" id="GO:0009166">
    <property type="term" value="P:nucleotide catabolic process"/>
    <property type="evidence" value="ECO:0007669"/>
    <property type="project" value="InterPro"/>
</dbReference>
<dbReference type="STRING" id="883158.HMPREF9140_01287"/>
<keyword evidence="1" id="KW-0732">Signal</keyword>
<dbReference type="PANTHER" id="PTHR11575:SF24">
    <property type="entry name" value="5'-NUCLEOTIDASE"/>
    <property type="match status" value="1"/>
</dbReference>
<dbReference type="SUPFAM" id="SSF55816">
    <property type="entry name" value="5'-nucleotidase (syn. UDP-sugar hydrolase), C-terminal domain"/>
    <property type="match status" value="1"/>
</dbReference>
<feature type="signal peptide" evidence="1">
    <location>
        <begin position="1"/>
        <end position="19"/>
    </location>
</feature>
<protein>
    <recommendedName>
        <fullName evidence="2">5'-Nucleotidase C-terminal domain-containing protein</fullName>
    </recommendedName>
</protein>
<accession>H1Q2Z9</accession>
<reference evidence="3 4" key="1">
    <citation type="submission" date="2011-12" db="EMBL/GenBank/DDBJ databases">
        <title>The Genome Sequence of Prevotella micans F0438.</title>
        <authorList>
            <consortium name="The Broad Institute Genome Sequencing Platform"/>
            <person name="Earl A."/>
            <person name="Ward D."/>
            <person name="Feldgarden M."/>
            <person name="Gevers D."/>
            <person name="Izard J."/>
            <person name="Baranova O.V."/>
            <person name="Blanton J.M."/>
            <person name="Wade W.G."/>
            <person name="Dewhirst F.E."/>
            <person name="Young S.K."/>
            <person name="Zeng Q."/>
            <person name="Gargeya S."/>
            <person name="Fitzgerald M."/>
            <person name="Haas B."/>
            <person name="Abouelleil A."/>
            <person name="Alvarado L."/>
            <person name="Arachchi H.M."/>
            <person name="Berlin A."/>
            <person name="Chapman S.B."/>
            <person name="Gearin G."/>
            <person name="Goldberg J."/>
            <person name="Griggs A."/>
            <person name="Gujja S."/>
            <person name="Hansen M."/>
            <person name="Heiman D."/>
            <person name="Howarth C."/>
            <person name="Larimer J."/>
            <person name="Lui A."/>
            <person name="MacDonald P.J.P."/>
            <person name="McCowen C."/>
            <person name="Montmayeur A."/>
            <person name="Murphy C."/>
            <person name="Neiman D."/>
            <person name="Pearson M."/>
            <person name="Priest M."/>
            <person name="Roberts A."/>
            <person name="Saif S."/>
            <person name="Shea T."/>
            <person name="Sisk P."/>
            <person name="Stolte C."/>
            <person name="Sykes S."/>
            <person name="Wortman J."/>
            <person name="Nusbaum C."/>
            <person name="Birren B."/>
        </authorList>
    </citation>
    <scope>NUCLEOTIDE SEQUENCE [LARGE SCALE GENOMIC DNA]</scope>
    <source>
        <strain evidence="3 4">F0438</strain>
    </source>
</reference>
<dbReference type="PRINTS" id="PR01607">
    <property type="entry name" value="APYRASEFAMLY"/>
</dbReference>
<dbReference type="EMBL" id="AGWK01000036">
    <property type="protein sequence ID" value="EHO69597.1"/>
    <property type="molecule type" value="Genomic_DNA"/>
</dbReference>
<proteinExistence type="predicted"/>
<dbReference type="RefSeq" id="WP_006952663.1">
    <property type="nucleotide sequence ID" value="NZ_JH594522.1"/>
</dbReference>
<evidence type="ECO:0000259" key="2">
    <source>
        <dbReference type="Pfam" id="PF02872"/>
    </source>
</evidence>
<dbReference type="Gene3D" id="3.90.780.10">
    <property type="entry name" value="5'-Nucleotidase, C-terminal domain"/>
    <property type="match status" value="1"/>
</dbReference>
<dbReference type="InterPro" id="IPR006179">
    <property type="entry name" value="5_nucleotidase/apyrase"/>
</dbReference>
<gene>
    <name evidence="3" type="ORF">HMPREF9140_01287</name>
</gene>
<dbReference type="InterPro" id="IPR036907">
    <property type="entry name" value="5'-Nucleotdase_C_sf"/>
</dbReference>
<dbReference type="AlphaFoldDB" id="H1Q2Z9"/>
<evidence type="ECO:0000256" key="1">
    <source>
        <dbReference type="SAM" id="SignalP"/>
    </source>
</evidence>
<feature type="domain" description="5'-Nucleotidase C-terminal" evidence="2">
    <location>
        <begin position="65"/>
        <end position="209"/>
    </location>
</feature>
<name>H1Q2Z9_9BACT</name>
<sequence length="253" mass="28217">MKHLSSPILSLMLLLSACAKNYVLTDVSGSRILIDSKFDAREDKHVTNFMKPYKQRVDSVSNPVVGQSARRMTRDRPESELSNLISDIMVWGANELLNQQTDFGVYNMGGLRASLPEGKVTYGDVVEIVPFENKLCVLTLSGEKVLQLFGEMAHRGGECVSHGVELVITRDGKLKNALIHGKPVDISKNYRIATVDYVAQGNDGMNAFKSKTNYIAPQEFELNSRFVVMAYFRKLAAQGKTVDAKLEKRIKIE</sequence>
<evidence type="ECO:0000313" key="4">
    <source>
        <dbReference type="Proteomes" id="UP000016023"/>
    </source>
</evidence>
<dbReference type="PROSITE" id="PS51257">
    <property type="entry name" value="PROKAR_LIPOPROTEIN"/>
    <property type="match status" value="1"/>
</dbReference>
<comment type="caution">
    <text evidence="3">The sequence shown here is derived from an EMBL/GenBank/DDBJ whole genome shotgun (WGS) entry which is preliminary data.</text>
</comment>
<evidence type="ECO:0000313" key="3">
    <source>
        <dbReference type="EMBL" id="EHO69597.1"/>
    </source>
</evidence>
<dbReference type="Pfam" id="PF02872">
    <property type="entry name" value="5_nucleotid_C"/>
    <property type="match status" value="1"/>
</dbReference>